<dbReference type="SUPFAM" id="SSF51905">
    <property type="entry name" value="FAD/NAD(P)-binding domain"/>
    <property type="match status" value="1"/>
</dbReference>
<comment type="caution">
    <text evidence="7">The sequence shown here is derived from an EMBL/GenBank/DDBJ whole genome shotgun (WGS) entry which is preliminary data.</text>
</comment>
<dbReference type="PANTHER" id="PTHR43106">
    <property type="entry name" value="DEHYDROGENASE-RELATED"/>
    <property type="match status" value="1"/>
</dbReference>
<dbReference type="EMBL" id="NFLB01000015">
    <property type="protein sequence ID" value="OUQ04066.1"/>
    <property type="molecule type" value="Genomic_DNA"/>
</dbReference>
<dbReference type="InterPro" id="IPR049516">
    <property type="entry name" value="FAD-depend_C"/>
</dbReference>
<dbReference type="Pfam" id="PF07992">
    <property type="entry name" value="Pyr_redox_2"/>
    <property type="match status" value="1"/>
</dbReference>
<gene>
    <name evidence="7" type="ORF">B5E91_11880</name>
</gene>
<dbReference type="InterPro" id="IPR040131">
    <property type="entry name" value="MnmG_N"/>
</dbReference>
<dbReference type="PANTHER" id="PTHR43106:SF1">
    <property type="entry name" value="DEHYDROGENASE-RELATED"/>
    <property type="match status" value="1"/>
</dbReference>
<keyword evidence="2" id="KW-0285">Flavoprotein</keyword>
<keyword evidence="3" id="KW-0274">FAD</keyword>
<evidence type="ECO:0000259" key="6">
    <source>
        <dbReference type="Pfam" id="PF21688"/>
    </source>
</evidence>
<feature type="domain" description="FAD-dependent protein C-terminal" evidence="6">
    <location>
        <begin position="241"/>
        <end position="421"/>
    </location>
</feature>
<feature type="domain" description="FAD/NAD(P)-binding" evidence="5">
    <location>
        <begin position="5"/>
        <end position="50"/>
    </location>
</feature>
<reference evidence="8" key="1">
    <citation type="submission" date="2017-04" db="EMBL/GenBank/DDBJ databases">
        <title>Function of individual gut microbiota members based on whole genome sequencing of pure cultures obtained from chicken caecum.</title>
        <authorList>
            <person name="Medvecky M."/>
            <person name="Cejkova D."/>
            <person name="Polansky O."/>
            <person name="Karasova D."/>
            <person name="Kubasova T."/>
            <person name="Cizek A."/>
            <person name="Rychlik I."/>
        </authorList>
    </citation>
    <scope>NUCLEOTIDE SEQUENCE [LARGE SCALE GENOMIC DNA]</scope>
    <source>
        <strain evidence="8">An149</strain>
    </source>
</reference>
<evidence type="ECO:0000256" key="1">
    <source>
        <dbReference type="ARBA" id="ARBA00001974"/>
    </source>
</evidence>
<comment type="cofactor">
    <cofactor evidence="1">
        <name>FAD</name>
        <dbReference type="ChEBI" id="CHEBI:57692"/>
    </cofactor>
</comment>
<feature type="domain" description="MnmG N-terminal" evidence="4">
    <location>
        <begin position="166"/>
        <end position="221"/>
    </location>
</feature>
<dbReference type="Proteomes" id="UP000196258">
    <property type="component" value="Unassembled WGS sequence"/>
</dbReference>
<dbReference type="PIRSF" id="PIRSF038984">
    <property type="entry name" value="FAD_binding_protein"/>
    <property type="match status" value="1"/>
</dbReference>
<dbReference type="Gene3D" id="3.50.50.60">
    <property type="entry name" value="FAD/NAD(P)-binding domain"/>
    <property type="match status" value="2"/>
</dbReference>
<evidence type="ECO:0000313" key="7">
    <source>
        <dbReference type="EMBL" id="OUQ04066.1"/>
    </source>
</evidence>
<evidence type="ECO:0000256" key="2">
    <source>
        <dbReference type="ARBA" id="ARBA00022630"/>
    </source>
</evidence>
<accession>A0A1Y4QFN8</accession>
<evidence type="ECO:0000256" key="3">
    <source>
        <dbReference type="ARBA" id="ARBA00022827"/>
    </source>
</evidence>
<proteinExistence type="predicted"/>
<sequence length="472" mass="52161">MNKNYDVVVVGAGPAGIMACYELYLKQPELKVLLIDKGQDVMNRHCPIKEKKIKSCPIIKNNEPGCLPACSITAGFGGAGAYSDGKFNITSEFGGWLTDYLSTDEVEDIIQYVDNLYLKHGATKEITDPTTDKVKEIEHRGYAVGLKLLRAKVRHLGTEENLRIMTEMSTKLKEHIDMLFKTAVKEVLVEDNRAKGVILENGEVINAKKVVLAPGRDGSAWLTKVLKKHGLELYNNQVDIGVRVETSNIVMEEINNNLYEGKFIYNTSVGTKVRTFCSNPSGHVVIENHSGTMLANGHAYHDPKLGSKNTNFALLVSHTFSEPFNEPNEFAHEVSRLANKLSNGSVMVQRYGDIKRGRRTTEKRLKEGYTVPTLKEAVPGDLGLVLPYNTMKSIIEMIEALDKVTPGIANEHTLLYGVEAKFYSARPKVREGFECEIDDLYVAGDGAGLTRGLAQAGANGIIVARHIIDHIK</sequence>
<dbReference type="InterPro" id="IPR028348">
    <property type="entry name" value="FAD-binding_protein"/>
</dbReference>
<dbReference type="PROSITE" id="PS51257">
    <property type="entry name" value="PROKAR_LIPOPROTEIN"/>
    <property type="match status" value="1"/>
</dbReference>
<dbReference type="Pfam" id="PF21688">
    <property type="entry name" value="FAD-depend_C"/>
    <property type="match status" value="1"/>
</dbReference>
<dbReference type="InterPro" id="IPR023753">
    <property type="entry name" value="FAD/NAD-binding_dom"/>
</dbReference>
<evidence type="ECO:0000313" key="8">
    <source>
        <dbReference type="Proteomes" id="UP000196258"/>
    </source>
</evidence>
<protein>
    <submittedName>
        <fullName evidence="7">FAD-dependent oxidoreductase</fullName>
    </submittedName>
</protein>
<name>A0A1Y4QFN8_9FIRM</name>
<dbReference type="InterPro" id="IPR036188">
    <property type="entry name" value="FAD/NAD-bd_sf"/>
</dbReference>
<dbReference type="Pfam" id="PF01134">
    <property type="entry name" value="GIDA"/>
    <property type="match status" value="1"/>
</dbReference>
<dbReference type="AlphaFoldDB" id="A0A1Y4QFN8"/>
<dbReference type="RefSeq" id="WP_087257996.1">
    <property type="nucleotide sequence ID" value="NZ_CAJFOD010000080.1"/>
</dbReference>
<evidence type="ECO:0000259" key="4">
    <source>
        <dbReference type="Pfam" id="PF01134"/>
    </source>
</evidence>
<dbReference type="GO" id="GO:0016491">
    <property type="term" value="F:oxidoreductase activity"/>
    <property type="evidence" value="ECO:0007669"/>
    <property type="project" value="InterPro"/>
</dbReference>
<evidence type="ECO:0000259" key="5">
    <source>
        <dbReference type="Pfam" id="PF07992"/>
    </source>
</evidence>
<organism evidence="7 8">
    <name type="scientific">Thomasclavelia spiroformis</name>
    <dbReference type="NCBI Taxonomy" id="29348"/>
    <lineage>
        <taxon>Bacteria</taxon>
        <taxon>Bacillati</taxon>
        <taxon>Bacillota</taxon>
        <taxon>Erysipelotrichia</taxon>
        <taxon>Erysipelotrichales</taxon>
        <taxon>Coprobacillaceae</taxon>
        <taxon>Thomasclavelia</taxon>
    </lineage>
</organism>